<dbReference type="InterPro" id="IPR038214">
    <property type="entry name" value="WPP_sf"/>
</dbReference>
<dbReference type="InterPro" id="IPR025265">
    <property type="entry name" value="WPP_dom"/>
</dbReference>
<evidence type="ECO:0000256" key="1">
    <source>
        <dbReference type="ARBA" id="ARBA00004123"/>
    </source>
</evidence>
<evidence type="ECO:0000256" key="2">
    <source>
        <dbReference type="ARBA" id="ARBA00004496"/>
    </source>
</evidence>
<accession>A0AAV0I1W8</accession>
<dbReference type="Gene3D" id="1.10.246.200">
    <property type="entry name" value="WPP domain"/>
    <property type="match status" value="1"/>
</dbReference>
<keyword evidence="8" id="KW-1185">Reference proteome</keyword>
<dbReference type="PANTHER" id="PTHR34362">
    <property type="entry name" value="WPP DOMAIN-CONTAINING PROTEIN 1-RELATED"/>
    <property type="match status" value="1"/>
</dbReference>
<dbReference type="EMBL" id="CAMGYJ010000003">
    <property type="protein sequence ID" value="CAI0391233.1"/>
    <property type="molecule type" value="Genomic_DNA"/>
</dbReference>
<proteinExistence type="predicted"/>
<sequence length="118" mass="12886">MTDSDSTVTAIPAEETVSTPPPKQTGFKMLSIWPPSQRTRDAVIYRLMDTLSPGSVVSKRYGAISAAEVEDAARLIEKEAFDTIHGSSDSTSPGVEILQQYTNEITRQLLEYVGPPSR</sequence>
<evidence type="ECO:0000256" key="5">
    <source>
        <dbReference type="SAM" id="MobiDB-lite"/>
    </source>
</evidence>
<protein>
    <recommendedName>
        <fullName evidence="6">WPP domain-containing protein</fullName>
    </recommendedName>
</protein>
<name>A0AAV0I1W8_9ROSI</name>
<evidence type="ECO:0000256" key="4">
    <source>
        <dbReference type="ARBA" id="ARBA00023242"/>
    </source>
</evidence>
<dbReference type="GO" id="GO:0005634">
    <property type="term" value="C:nucleus"/>
    <property type="evidence" value="ECO:0007669"/>
    <property type="project" value="UniProtKB-SubCell"/>
</dbReference>
<evidence type="ECO:0000313" key="7">
    <source>
        <dbReference type="EMBL" id="CAI0391233.1"/>
    </source>
</evidence>
<gene>
    <name evidence="7" type="ORF">LITE_LOCUS7068</name>
</gene>
<dbReference type="GO" id="GO:0005737">
    <property type="term" value="C:cytoplasm"/>
    <property type="evidence" value="ECO:0007669"/>
    <property type="project" value="UniProtKB-SubCell"/>
</dbReference>
<dbReference type="Proteomes" id="UP001154282">
    <property type="component" value="Unassembled WGS sequence"/>
</dbReference>
<dbReference type="AlphaFoldDB" id="A0AAV0I1W8"/>
<evidence type="ECO:0000256" key="3">
    <source>
        <dbReference type="ARBA" id="ARBA00022490"/>
    </source>
</evidence>
<dbReference type="GO" id="GO:0000278">
    <property type="term" value="P:mitotic cell cycle"/>
    <property type="evidence" value="ECO:0007669"/>
    <property type="project" value="InterPro"/>
</dbReference>
<comment type="caution">
    <text evidence="7">The sequence shown here is derived from an EMBL/GenBank/DDBJ whole genome shotgun (WGS) entry which is preliminary data.</text>
</comment>
<keyword evidence="4" id="KW-0539">Nucleus</keyword>
<evidence type="ECO:0000259" key="6">
    <source>
        <dbReference type="Pfam" id="PF13943"/>
    </source>
</evidence>
<organism evidence="7 8">
    <name type="scientific">Linum tenue</name>
    <dbReference type="NCBI Taxonomy" id="586396"/>
    <lineage>
        <taxon>Eukaryota</taxon>
        <taxon>Viridiplantae</taxon>
        <taxon>Streptophyta</taxon>
        <taxon>Embryophyta</taxon>
        <taxon>Tracheophyta</taxon>
        <taxon>Spermatophyta</taxon>
        <taxon>Magnoliopsida</taxon>
        <taxon>eudicotyledons</taxon>
        <taxon>Gunneridae</taxon>
        <taxon>Pentapetalae</taxon>
        <taxon>rosids</taxon>
        <taxon>fabids</taxon>
        <taxon>Malpighiales</taxon>
        <taxon>Linaceae</taxon>
        <taxon>Linum</taxon>
    </lineage>
</organism>
<reference evidence="7" key="1">
    <citation type="submission" date="2022-08" db="EMBL/GenBank/DDBJ databases">
        <authorList>
            <person name="Gutierrez-Valencia J."/>
        </authorList>
    </citation>
    <scope>NUCLEOTIDE SEQUENCE</scope>
</reference>
<dbReference type="GO" id="GO:0048527">
    <property type="term" value="P:lateral root development"/>
    <property type="evidence" value="ECO:0007669"/>
    <property type="project" value="InterPro"/>
</dbReference>
<feature type="region of interest" description="Disordered" evidence="5">
    <location>
        <begin position="1"/>
        <end position="29"/>
    </location>
</feature>
<dbReference type="InterPro" id="IPR044692">
    <property type="entry name" value="WPP1/2/3"/>
</dbReference>
<dbReference type="PANTHER" id="PTHR34362:SF1">
    <property type="entry name" value="WPP DOMAIN-CONTAINING PROTEIN 1-RELATED"/>
    <property type="match status" value="1"/>
</dbReference>
<comment type="subcellular location">
    <subcellularLocation>
        <location evidence="2">Cytoplasm</location>
    </subcellularLocation>
    <subcellularLocation>
        <location evidence="1">Nucleus</location>
    </subcellularLocation>
</comment>
<evidence type="ECO:0000313" key="8">
    <source>
        <dbReference type="Proteomes" id="UP001154282"/>
    </source>
</evidence>
<dbReference type="Pfam" id="PF13943">
    <property type="entry name" value="WPP"/>
    <property type="match status" value="1"/>
</dbReference>
<feature type="domain" description="WPP" evidence="6">
    <location>
        <begin position="30"/>
        <end position="113"/>
    </location>
</feature>
<keyword evidence="3" id="KW-0963">Cytoplasm</keyword>